<organism evidence="1 2">
    <name type="scientific">Populus alba</name>
    <name type="common">White poplar</name>
    <dbReference type="NCBI Taxonomy" id="43335"/>
    <lineage>
        <taxon>Eukaryota</taxon>
        <taxon>Viridiplantae</taxon>
        <taxon>Streptophyta</taxon>
        <taxon>Embryophyta</taxon>
        <taxon>Tracheophyta</taxon>
        <taxon>Spermatophyta</taxon>
        <taxon>Magnoliopsida</taxon>
        <taxon>eudicotyledons</taxon>
        <taxon>Gunneridae</taxon>
        <taxon>Pentapetalae</taxon>
        <taxon>rosids</taxon>
        <taxon>fabids</taxon>
        <taxon>Malpighiales</taxon>
        <taxon>Salicaceae</taxon>
        <taxon>Saliceae</taxon>
        <taxon>Populus</taxon>
    </lineage>
</organism>
<dbReference type="Proteomes" id="UP000309997">
    <property type="component" value="Unassembled WGS sequence"/>
</dbReference>
<evidence type="ECO:0000313" key="2">
    <source>
        <dbReference type="Proteomes" id="UP000309997"/>
    </source>
</evidence>
<sequence length="105" mass="11443">MHTSLFPSAKNTVRSAFQVKDTVEESIYKLNRSRSTSSFISGNTKNQDQPVLTLKDVESLFATVPSTVPESDGKPTENLRHLPPSEAAALAAERRLKQNTAGISV</sequence>
<comment type="caution">
    <text evidence="1">The sequence shown here is derived from an EMBL/GenBank/DDBJ whole genome shotgun (WGS) entry which is preliminary data.</text>
</comment>
<proteinExistence type="predicted"/>
<evidence type="ECO:0000313" key="1">
    <source>
        <dbReference type="EMBL" id="KAL3565349.1"/>
    </source>
</evidence>
<dbReference type="EMBL" id="RCHU02000019">
    <property type="protein sequence ID" value="KAL3565349.1"/>
    <property type="molecule type" value="Genomic_DNA"/>
</dbReference>
<gene>
    <name evidence="1" type="ORF">D5086_033395</name>
</gene>
<protein>
    <submittedName>
        <fullName evidence="1">Uncharacterized protein</fullName>
    </submittedName>
</protein>
<accession>A0ACC4AGP7</accession>
<keyword evidence="2" id="KW-1185">Reference proteome</keyword>
<name>A0ACC4AGP7_POPAL</name>
<reference evidence="1 2" key="1">
    <citation type="journal article" date="2024" name="Plant Biotechnol. J.">
        <title>Genome and CRISPR/Cas9 system of a widespread forest tree (Populus alba) in the world.</title>
        <authorList>
            <person name="Liu Y.J."/>
            <person name="Jiang P.F."/>
            <person name="Han X.M."/>
            <person name="Li X.Y."/>
            <person name="Wang H.M."/>
            <person name="Wang Y.J."/>
            <person name="Wang X.X."/>
            <person name="Zeng Q.Y."/>
        </authorList>
    </citation>
    <scope>NUCLEOTIDE SEQUENCE [LARGE SCALE GENOMIC DNA]</scope>
    <source>
        <strain evidence="2">cv. PAL-ZL1</strain>
    </source>
</reference>